<feature type="domain" description="BIG2" evidence="3">
    <location>
        <begin position="74"/>
        <end position="150"/>
    </location>
</feature>
<feature type="chain" id="PRO_5012820732" evidence="2">
    <location>
        <begin position="33"/>
        <end position="535"/>
    </location>
</feature>
<organism evidence="4 5">
    <name type="scientific">Eubacterium uniforme</name>
    <dbReference type="NCBI Taxonomy" id="39495"/>
    <lineage>
        <taxon>Bacteria</taxon>
        <taxon>Bacillati</taxon>
        <taxon>Bacillota</taxon>
        <taxon>Clostridia</taxon>
        <taxon>Eubacteriales</taxon>
        <taxon>Eubacteriaceae</taxon>
        <taxon>Eubacterium</taxon>
    </lineage>
</organism>
<dbReference type="Pfam" id="PF02368">
    <property type="entry name" value="Big_2"/>
    <property type="match status" value="3"/>
</dbReference>
<dbReference type="Gene3D" id="3.40.50.10320">
    <property type="entry name" value="LmbE-like"/>
    <property type="match status" value="1"/>
</dbReference>
<dbReference type="InterPro" id="IPR003737">
    <property type="entry name" value="GlcNAc_PI_deacetylase-related"/>
</dbReference>
<feature type="compositionally biased region" description="Basic and acidic residues" evidence="1">
    <location>
        <begin position="53"/>
        <end position="64"/>
    </location>
</feature>
<feature type="domain" description="BIG2" evidence="3">
    <location>
        <begin position="244"/>
        <end position="320"/>
    </location>
</feature>
<feature type="region of interest" description="Disordered" evidence="1">
    <location>
        <begin position="35"/>
        <end position="64"/>
    </location>
</feature>
<proteinExistence type="predicted"/>
<evidence type="ECO:0000313" key="4">
    <source>
        <dbReference type="EMBL" id="SKA67277.1"/>
    </source>
</evidence>
<keyword evidence="2" id="KW-0732">Signal</keyword>
<dbReference type="AlphaFoldDB" id="A0A1T4VQQ5"/>
<feature type="domain" description="BIG2" evidence="3">
    <location>
        <begin position="162"/>
        <end position="238"/>
    </location>
</feature>
<name>A0A1T4VQQ5_9FIRM</name>
<gene>
    <name evidence="4" type="ORF">SAMN02745111_01430</name>
</gene>
<evidence type="ECO:0000259" key="3">
    <source>
        <dbReference type="SMART" id="SM00635"/>
    </source>
</evidence>
<evidence type="ECO:0000313" key="5">
    <source>
        <dbReference type="Proteomes" id="UP000190814"/>
    </source>
</evidence>
<dbReference type="SUPFAM" id="SSF102588">
    <property type="entry name" value="LmbE-like"/>
    <property type="match status" value="1"/>
</dbReference>
<dbReference type="OrthoDB" id="9790023at2"/>
<dbReference type="SMART" id="SM00635">
    <property type="entry name" value="BID_2"/>
    <property type="match status" value="3"/>
</dbReference>
<keyword evidence="5" id="KW-1185">Reference proteome</keyword>
<feature type="signal peptide" evidence="2">
    <location>
        <begin position="1"/>
        <end position="32"/>
    </location>
</feature>
<dbReference type="Gene3D" id="2.60.40.1080">
    <property type="match status" value="3"/>
</dbReference>
<dbReference type="SUPFAM" id="SSF49373">
    <property type="entry name" value="Invasin/intimin cell-adhesion fragments"/>
    <property type="match status" value="3"/>
</dbReference>
<dbReference type="InterPro" id="IPR024078">
    <property type="entry name" value="LmbE-like_dom_sf"/>
</dbReference>
<feature type="compositionally biased region" description="Low complexity" evidence="1">
    <location>
        <begin position="41"/>
        <end position="52"/>
    </location>
</feature>
<dbReference type="InterPro" id="IPR003343">
    <property type="entry name" value="Big_2"/>
</dbReference>
<evidence type="ECO:0000256" key="1">
    <source>
        <dbReference type="SAM" id="MobiDB-lite"/>
    </source>
</evidence>
<dbReference type="InterPro" id="IPR008964">
    <property type="entry name" value="Invasin/intimin_cell_adhesion"/>
</dbReference>
<protein>
    <submittedName>
        <fullName evidence="4">N-acetylglucosaminyl deacetylase, LmbE family</fullName>
    </submittedName>
</protein>
<sequence length="535" mass="60682">MIYSKIKNKTKLITSPMLIAMLTLSLSAPAFADTQPTPASDKTNTTNTTVNTDNKKDATDSVEEKKVSVPNYKEVALKANNKKNVSVYSGTKIKLLPSYPEKLRKKKFIYRSSNPEVATVSRRGLVKTNKKGRANITLILRGRKNRVPYKAKFKCKVIIKQSVTSINVPKTEAHYYVGKKYNLKANVFPAFHQEKILWKTSDKSKISVKRKTGVIKVKAPGDVTITAYSTKTNKEFNLQLKAEEVPDVKFDEGKTVTIDQFTGIQLHLRFINLPTQGVTYKSMDPSIATVTNTGYVKSNRCGEAYITATTADKKKIVPIKVVCKNSTGFLSTAAIANFEGIDECTNLMIVAHPDDEALWGGAHLKEGKWFILCLTNQYTLRKTEYRQMLEKANAKGAILDYPDIFYETTGKWKISNWNSVREGVYKDVKTIIGYKKWDQIITHSPSGETGHTQHKVTNAEVTKACKELNTFNNLWYFGTFYRVGCIPADLPKLTPEEIEFKEALVNTYWHEMASIDKYWRQMIPYENWVMAKDYK</sequence>
<dbReference type="Proteomes" id="UP000190814">
    <property type="component" value="Unassembled WGS sequence"/>
</dbReference>
<dbReference type="STRING" id="39495.SAMN02745111_01430"/>
<evidence type="ECO:0000256" key="2">
    <source>
        <dbReference type="SAM" id="SignalP"/>
    </source>
</evidence>
<dbReference type="Pfam" id="PF02585">
    <property type="entry name" value="PIG-L"/>
    <property type="match status" value="1"/>
</dbReference>
<reference evidence="4 5" key="1">
    <citation type="submission" date="2017-02" db="EMBL/GenBank/DDBJ databases">
        <authorList>
            <person name="Peterson S.W."/>
        </authorList>
    </citation>
    <scope>NUCLEOTIDE SEQUENCE [LARGE SCALE GENOMIC DNA]</scope>
    <source>
        <strain evidence="4 5">ATCC 35992</strain>
    </source>
</reference>
<accession>A0A1T4VQQ5</accession>
<dbReference type="EMBL" id="FUXZ01000008">
    <property type="protein sequence ID" value="SKA67277.1"/>
    <property type="molecule type" value="Genomic_DNA"/>
</dbReference>